<reference evidence="4 5" key="1">
    <citation type="submission" date="2023-02" db="EMBL/GenBank/DDBJ databases">
        <title>Oceanobacillus kimchii IFOP_LL358 isolated form Alexandrium catenella lab strain.</title>
        <authorList>
            <person name="Gajardo G."/>
            <person name="Ueki S."/>
            <person name="Maruyama F."/>
        </authorList>
    </citation>
    <scope>NUCLEOTIDE SEQUENCE [LARGE SCALE GENOMIC DNA]</scope>
    <source>
        <strain evidence="4 5">IFOP_LL358</strain>
    </source>
</reference>
<dbReference type="Gene3D" id="1.10.1660.10">
    <property type="match status" value="1"/>
</dbReference>
<evidence type="ECO:0000313" key="5">
    <source>
        <dbReference type="Proteomes" id="UP001275436"/>
    </source>
</evidence>
<dbReference type="InterPro" id="IPR009061">
    <property type="entry name" value="DNA-bd_dom_put_sf"/>
</dbReference>
<accession>A0ABQ5TSM9</accession>
<dbReference type="Pfam" id="PF13411">
    <property type="entry name" value="MerR_1"/>
    <property type="match status" value="1"/>
</dbReference>
<dbReference type="RefSeq" id="WP_317958378.1">
    <property type="nucleotide sequence ID" value="NZ_BSKO01000001.1"/>
</dbReference>
<feature type="domain" description="HTH merR-type" evidence="3">
    <location>
        <begin position="1"/>
        <end position="68"/>
    </location>
</feature>
<dbReference type="PANTHER" id="PTHR30204:SF97">
    <property type="entry name" value="MERR FAMILY REGULATORY PROTEIN"/>
    <property type="match status" value="1"/>
</dbReference>
<dbReference type="InterPro" id="IPR047057">
    <property type="entry name" value="MerR_fam"/>
</dbReference>
<dbReference type="InterPro" id="IPR000551">
    <property type="entry name" value="MerR-type_HTH_dom"/>
</dbReference>
<evidence type="ECO:0000259" key="3">
    <source>
        <dbReference type="PROSITE" id="PS50937"/>
    </source>
</evidence>
<protein>
    <submittedName>
        <fullName evidence="4">Transcriptional regulator</fullName>
    </submittedName>
</protein>
<evidence type="ECO:0000256" key="1">
    <source>
        <dbReference type="ARBA" id="ARBA00023125"/>
    </source>
</evidence>
<dbReference type="CDD" id="cd00592">
    <property type="entry name" value="HTH_MerR-like"/>
    <property type="match status" value="1"/>
</dbReference>
<keyword evidence="2" id="KW-0175">Coiled coil</keyword>
<sequence>MQIKNFAAKYQIQADTIRYYEKENILTPKRRENGYRVYDEECEKQLQFIIVLKQLGFTIKEIQQLLLLRNQPISTECNVSTVSLLDQKIINLEEKIQFYQKALQVVNNIKGLIAEDKYIKNKEVIEELMLGFFEDTKPRRIR</sequence>
<dbReference type="Proteomes" id="UP001275436">
    <property type="component" value="Unassembled WGS sequence"/>
</dbReference>
<evidence type="ECO:0000313" key="4">
    <source>
        <dbReference type="EMBL" id="GLO67992.1"/>
    </source>
</evidence>
<keyword evidence="5" id="KW-1185">Reference proteome</keyword>
<dbReference type="EMBL" id="BSKO01000001">
    <property type="protein sequence ID" value="GLO67992.1"/>
    <property type="molecule type" value="Genomic_DNA"/>
</dbReference>
<name>A0ABQ5TSM9_9BACI</name>
<proteinExistence type="predicted"/>
<keyword evidence="1" id="KW-0238">DNA-binding</keyword>
<dbReference type="PANTHER" id="PTHR30204">
    <property type="entry name" value="REDOX-CYCLING DRUG-SENSING TRANSCRIPTIONAL ACTIVATOR SOXR"/>
    <property type="match status" value="1"/>
</dbReference>
<comment type="caution">
    <text evidence="4">The sequence shown here is derived from an EMBL/GenBank/DDBJ whole genome shotgun (WGS) entry which is preliminary data.</text>
</comment>
<dbReference type="SUPFAM" id="SSF46955">
    <property type="entry name" value="Putative DNA-binding domain"/>
    <property type="match status" value="1"/>
</dbReference>
<dbReference type="PROSITE" id="PS50937">
    <property type="entry name" value="HTH_MERR_2"/>
    <property type="match status" value="1"/>
</dbReference>
<evidence type="ECO:0000256" key="2">
    <source>
        <dbReference type="SAM" id="Coils"/>
    </source>
</evidence>
<feature type="coiled-coil region" evidence="2">
    <location>
        <begin position="82"/>
        <end position="109"/>
    </location>
</feature>
<gene>
    <name evidence="4" type="ORF">MACH08_37760</name>
</gene>
<dbReference type="SMART" id="SM00422">
    <property type="entry name" value="HTH_MERR"/>
    <property type="match status" value="1"/>
</dbReference>
<organism evidence="4 5">
    <name type="scientific">Oceanobacillus kimchii</name>
    <dbReference type="NCBI Taxonomy" id="746691"/>
    <lineage>
        <taxon>Bacteria</taxon>
        <taxon>Bacillati</taxon>
        <taxon>Bacillota</taxon>
        <taxon>Bacilli</taxon>
        <taxon>Bacillales</taxon>
        <taxon>Bacillaceae</taxon>
        <taxon>Oceanobacillus</taxon>
    </lineage>
</organism>